<name>A0ABY1PRC8_9BACT</name>
<keyword evidence="1" id="KW-0472">Membrane</keyword>
<evidence type="ECO:0000313" key="4">
    <source>
        <dbReference type="Proteomes" id="UP001158067"/>
    </source>
</evidence>
<proteinExistence type="predicted"/>
<dbReference type="Proteomes" id="UP001158067">
    <property type="component" value="Unassembled WGS sequence"/>
</dbReference>
<dbReference type="InterPro" id="IPR012902">
    <property type="entry name" value="N_methyl_site"/>
</dbReference>
<dbReference type="InterPro" id="IPR027558">
    <property type="entry name" value="Pre_pil_HX9DG_C"/>
</dbReference>
<dbReference type="Gene3D" id="3.30.700.10">
    <property type="entry name" value="Glycoprotein, Type 4 Pilin"/>
    <property type="match status" value="1"/>
</dbReference>
<dbReference type="PANTHER" id="PTHR30093:SF2">
    <property type="entry name" value="TYPE II SECRETION SYSTEM PROTEIN H"/>
    <property type="match status" value="1"/>
</dbReference>
<accession>A0ABY1PRC8</accession>
<dbReference type="InterPro" id="IPR045584">
    <property type="entry name" value="Pilin-like"/>
</dbReference>
<dbReference type="NCBIfam" id="TIGR02532">
    <property type="entry name" value="IV_pilin_GFxxxE"/>
    <property type="match status" value="1"/>
</dbReference>
<dbReference type="PANTHER" id="PTHR30093">
    <property type="entry name" value="GENERAL SECRETION PATHWAY PROTEIN G"/>
    <property type="match status" value="1"/>
</dbReference>
<reference evidence="3 4" key="1">
    <citation type="submission" date="2017-05" db="EMBL/GenBank/DDBJ databases">
        <authorList>
            <person name="Varghese N."/>
            <person name="Submissions S."/>
        </authorList>
    </citation>
    <scope>NUCLEOTIDE SEQUENCE [LARGE SCALE GENOMIC DNA]</scope>
    <source>
        <strain evidence="3 4">DSM 25457</strain>
    </source>
</reference>
<dbReference type="Pfam" id="PF07963">
    <property type="entry name" value="N_methyl"/>
    <property type="match status" value="1"/>
</dbReference>
<dbReference type="NCBIfam" id="TIGR04294">
    <property type="entry name" value="pre_pil_HX9DG"/>
    <property type="match status" value="1"/>
</dbReference>
<evidence type="ECO:0000256" key="1">
    <source>
        <dbReference type="SAM" id="Phobius"/>
    </source>
</evidence>
<sequence>MKLNQIRRTLGFTLVELLVVIAIIGVLVGLLLPAVQSAREAARRMSCSNNFKQIGLALHNYHAAFGRLPMQEGGTTNAANADSPSPESTIATSHNRLRLSWLVPLTPFIEQQALWEQISNPLDPNEDGVAPFFQAMGGSPATYLANYTAGSEYKPWLTDIVSFRCPSDPGRGLPSQGRTNYAACLGDAPHFNSRGNKLDTGSDWGIYEANIACRGMFMARRSMQFRDVLDGLSNTVAAGEIMTDLGVNDVRQRPIVPATGNVRTDGAGYCQPHISETRPTVYDEQLTTIVSQEQRRGSRWAYGRPLYTGMTTILPPNSELCMHSFLDGDGDGVVPPSSHHPGGCHVLMGDGAIRFITDSIEAGSSSNPPASWANIGPSPNPYGLWGSLGTRAASEVIKEEF</sequence>
<keyword evidence="1" id="KW-0812">Transmembrane</keyword>
<keyword evidence="4" id="KW-1185">Reference proteome</keyword>
<evidence type="ECO:0000313" key="3">
    <source>
        <dbReference type="EMBL" id="SMP42285.1"/>
    </source>
</evidence>
<dbReference type="SUPFAM" id="SSF54523">
    <property type="entry name" value="Pili subunits"/>
    <property type="match status" value="1"/>
</dbReference>
<dbReference type="EMBL" id="FXUG01000001">
    <property type="protein sequence ID" value="SMP42285.1"/>
    <property type="molecule type" value="Genomic_DNA"/>
</dbReference>
<gene>
    <name evidence="3" type="ORF">SAMN06265222_101751</name>
</gene>
<feature type="transmembrane region" description="Helical" evidence="1">
    <location>
        <begin position="12"/>
        <end position="35"/>
    </location>
</feature>
<dbReference type="RefSeq" id="WP_283430942.1">
    <property type="nucleotide sequence ID" value="NZ_FXUG01000001.1"/>
</dbReference>
<protein>
    <submittedName>
        <fullName evidence="3">Prepilin-type N-terminal cleavage/methylation domain-containing protein</fullName>
    </submittedName>
</protein>
<keyword evidence="1" id="KW-1133">Transmembrane helix</keyword>
<organism evidence="3 4">
    <name type="scientific">Neorhodopirellula lusitana</name>
    <dbReference type="NCBI Taxonomy" id="445327"/>
    <lineage>
        <taxon>Bacteria</taxon>
        <taxon>Pseudomonadati</taxon>
        <taxon>Planctomycetota</taxon>
        <taxon>Planctomycetia</taxon>
        <taxon>Pirellulales</taxon>
        <taxon>Pirellulaceae</taxon>
        <taxon>Neorhodopirellula</taxon>
    </lineage>
</organism>
<dbReference type="InterPro" id="IPR011453">
    <property type="entry name" value="DUF1559"/>
</dbReference>
<dbReference type="Pfam" id="PF07596">
    <property type="entry name" value="SBP_bac_10"/>
    <property type="match status" value="1"/>
</dbReference>
<evidence type="ECO:0000259" key="2">
    <source>
        <dbReference type="Pfam" id="PF07596"/>
    </source>
</evidence>
<feature type="domain" description="DUF1559" evidence="2">
    <location>
        <begin position="36"/>
        <end position="362"/>
    </location>
</feature>
<comment type="caution">
    <text evidence="3">The sequence shown here is derived from an EMBL/GenBank/DDBJ whole genome shotgun (WGS) entry which is preliminary data.</text>
</comment>